<organism evidence="1 2">
    <name type="scientific">Rugosimonospora africana</name>
    <dbReference type="NCBI Taxonomy" id="556532"/>
    <lineage>
        <taxon>Bacteria</taxon>
        <taxon>Bacillati</taxon>
        <taxon>Actinomycetota</taxon>
        <taxon>Actinomycetes</taxon>
        <taxon>Micromonosporales</taxon>
        <taxon>Micromonosporaceae</taxon>
        <taxon>Rugosimonospora</taxon>
    </lineage>
</organism>
<evidence type="ECO:0000313" key="2">
    <source>
        <dbReference type="Proteomes" id="UP000642748"/>
    </source>
</evidence>
<proteinExistence type="predicted"/>
<sequence length="238" mass="27163">MRDWADGDLDTEFERRLDGLLADLCPGWQPAEIPEPYRSDERFRAYERRNAKRMHLGDLLTARPDLAAAVADRILETIACDEDVSFNKQLIRPVLNAVGRRTVQRSLISVVETGPAHKKVCAVRAWYWSQVTLTYKSWEALHEHRPTQASRTADDEVADLRGQYRMACLTAFVECEHPPTREWLAHGFLLRAEYYPANLHDLVAQARAIAEADPQRYKELLVRDDDGTDMAQVSFGPG</sequence>
<dbReference type="EMBL" id="BONZ01000032">
    <property type="protein sequence ID" value="GIH15228.1"/>
    <property type="molecule type" value="Genomic_DNA"/>
</dbReference>
<accession>A0A8J3QQV9</accession>
<name>A0A8J3QQV9_9ACTN</name>
<dbReference type="Proteomes" id="UP000642748">
    <property type="component" value="Unassembled WGS sequence"/>
</dbReference>
<comment type="caution">
    <text evidence="1">The sequence shown here is derived from an EMBL/GenBank/DDBJ whole genome shotgun (WGS) entry which is preliminary data.</text>
</comment>
<reference evidence="1" key="1">
    <citation type="submission" date="2021-01" db="EMBL/GenBank/DDBJ databases">
        <title>Whole genome shotgun sequence of Rugosimonospora africana NBRC 104875.</title>
        <authorList>
            <person name="Komaki H."/>
            <person name="Tamura T."/>
        </authorList>
    </citation>
    <scope>NUCLEOTIDE SEQUENCE</scope>
    <source>
        <strain evidence="1">NBRC 104875</strain>
    </source>
</reference>
<protein>
    <submittedName>
        <fullName evidence="1">Uncharacterized protein</fullName>
    </submittedName>
</protein>
<gene>
    <name evidence="1" type="ORF">Raf01_34000</name>
</gene>
<evidence type="ECO:0000313" key="1">
    <source>
        <dbReference type="EMBL" id="GIH15228.1"/>
    </source>
</evidence>
<dbReference type="AlphaFoldDB" id="A0A8J3QQV9"/>
<dbReference type="RefSeq" id="WP_239133669.1">
    <property type="nucleotide sequence ID" value="NZ_BONZ01000032.1"/>
</dbReference>
<keyword evidence="2" id="KW-1185">Reference proteome</keyword>